<dbReference type="Proteomes" id="UP000095332">
    <property type="component" value="Unassembled WGS sequence"/>
</dbReference>
<gene>
    <name evidence="2" type="ORF">ERS852560_03584</name>
</gene>
<accession>A0A174WZM2</accession>
<sequence length="72" mass="8298">MMGNVSSLYCPSLRPNDGQCYLVTDVIVYLTFYKKYPVKNFELYLVVSKKAVSLQRSNKNNKDKNNDTQLAK</sequence>
<evidence type="ECO:0000256" key="1">
    <source>
        <dbReference type="SAM" id="MobiDB-lite"/>
    </source>
</evidence>
<organism evidence="2 3">
    <name type="scientific">Parabacteroides distasonis</name>
    <dbReference type="NCBI Taxonomy" id="823"/>
    <lineage>
        <taxon>Bacteria</taxon>
        <taxon>Pseudomonadati</taxon>
        <taxon>Bacteroidota</taxon>
        <taxon>Bacteroidia</taxon>
        <taxon>Bacteroidales</taxon>
        <taxon>Tannerellaceae</taxon>
        <taxon>Parabacteroides</taxon>
    </lineage>
</organism>
<proteinExistence type="predicted"/>
<protein>
    <submittedName>
        <fullName evidence="2">Uncharacterized protein</fullName>
    </submittedName>
</protein>
<dbReference type="AlphaFoldDB" id="A0A174WZM2"/>
<feature type="region of interest" description="Disordered" evidence="1">
    <location>
        <begin position="53"/>
        <end position="72"/>
    </location>
</feature>
<name>A0A174WZM2_PARDI</name>
<dbReference type="EMBL" id="CZBM01000018">
    <property type="protein sequence ID" value="CUQ51011.1"/>
    <property type="molecule type" value="Genomic_DNA"/>
</dbReference>
<evidence type="ECO:0000313" key="3">
    <source>
        <dbReference type="Proteomes" id="UP000095332"/>
    </source>
</evidence>
<evidence type="ECO:0000313" key="2">
    <source>
        <dbReference type="EMBL" id="CUQ51011.1"/>
    </source>
</evidence>
<reference evidence="2 3" key="1">
    <citation type="submission" date="2015-09" db="EMBL/GenBank/DDBJ databases">
        <authorList>
            <consortium name="Pathogen Informatics"/>
        </authorList>
    </citation>
    <scope>NUCLEOTIDE SEQUENCE [LARGE SCALE GENOMIC DNA]</scope>
    <source>
        <strain evidence="2 3">2789STDY5834948</strain>
    </source>
</reference>